<dbReference type="EMBL" id="JASSZA010000005">
    <property type="protein sequence ID" value="KAK2112267.1"/>
    <property type="molecule type" value="Genomic_DNA"/>
</dbReference>
<name>A0ABQ9VVU5_SAGOE</name>
<organism evidence="2 3">
    <name type="scientific">Saguinus oedipus</name>
    <name type="common">Cotton-top tamarin</name>
    <name type="synonym">Oedipomidas oedipus</name>
    <dbReference type="NCBI Taxonomy" id="9490"/>
    <lineage>
        <taxon>Eukaryota</taxon>
        <taxon>Metazoa</taxon>
        <taxon>Chordata</taxon>
        <taxon>Craniata</taxon>
        <taxon>Vertebrata</taxon>
        <taxon>Euteleostomi</taxon>
        <taxon>Mammalia</taxon>
        <taxon>Eutheria</taxon>
        <taxon>Euarchontoglires</taxon>
        <taxon>Primates</taxon>
        <taxon>Haplorrhini</taxon>
        <taxon>Platyrrhini</taxon>
        <taxon>Cebidae</taxon>
        <taxon>Callitrichinae</taxon>
        <taxon>Saguinus</taxon>
    </lineage>
</organism>
<keyword evidence="3" id="KW-1185">Reference proteome</keyword>
<evidence type="ECO:0000313" key="2">
    <source>
        <dbReference type="EMBL" id="KAK2112267.1"/>
    </source>
</evidence>
<dbReference type="Proteomes" id="UP001266305">
    <property type="component" value="Unassembled WGS sequence"/>
</dbReference>
<sequence>MPLESNGPYVPAKVGDSPLQAQASGEAGASTGGRARSSPQPQDHTEGEDQDAYISSGGRGLSKEGASPPTSAGEGHSGTEDATQEFLLPESKVGSSQPRTEPQTTRQQTGATASG</sequence>
<protein>
    <submittedName>
        <fullName evidence="2">Uncharacterized protein</fullName>
    </submittedName>
</protein>
<feature type="compositionally biased region" description="Low complexity" evidence="1">
    <location>
        <begin position="97"/>
        <end position="109"/>
    </location>
</feature>
<feature type="non-terminal residue" evidence="2">
    <location>
        <position position="115"/>
    </location>
</feature>
<gene>
    <name evidence="2" type="ORF">P7K49_012014</name>
</gene>
<evidence type="ECO:0000313" key="3">
    <source>
        <dbReference type="Proteomes" id="UP001266305"/>
    </source>
</evidence>
<feature type="region of interest" description="Disordered" evidence="1">
    <location>
        <begin position="1"/>
        <end position="115"/>
    </location>
</feature>
<accession>A0ABQ9VVU5</accession>
<evidence type="ECO:0000256" key="1">
    <source>
        <dbReference type="SAM" id="MobiDB-lite"/>
    </source>
</evidence>
<reference evidence="2 3" key="1">
    <citation type="submission" date="2023-05" db="EMBL/GenBank/DDBJ databases">
        <title>B98-5 Cell Line De Novo Hybrid Assembly: An Optical Mapping Approach.</title>
        <authorList>
            <person name="Kananen K."/>
            <person name="Auerbach J.A."/>
            <person name="Kautto E."/>
            <person name="Blachly J.S."/>
        </authorList>
    </citation>
    <scope>NUCLEOTIDE SEQUENCE [LARGE SCALE GENOMIC DNA]</scope>
    <source>
        <strain evidence="2">B95-8</strain>
        <tissue evidence="2">Cell line</tissue>
    </source>
</reference>
<proteinExistence type="predicted"/>
<comment type="caution">
    <text evidence="2">The sequence shown here is derived from an EMBL/GenBank/DDBJ whole genome shotgun (WGS) entry which is preliminary data.</text>
</comment>